<evidence type="ECO:0000256" key="1">
    <source>
        <dbReference type="SAM" id="MobiDB-lite"/>
    </source>
</evidence>
<organism evidence="2 3">
    <name type="scientific">Ilex paraguariensis</name>
    <name type="common">yerba mate</name>
    <dbReference type="NCBI Taxonomy" id="185542"/>
    <lineage>
        <taxon>Eukaryota</taxon>
        <taxon>Viridiplantae</taxon>
        <taxon>Streptophyta</taxon>
        <taxon>Embryophyta</taxon>
        <taxon>Tracheophyta</taxon>
        <taxon>Spermatophyta</taxon>
        <taxon>Magnoliopsida</taxon>
        <taxon>eudicotyledons</taxon>
        <taxon>Gunneridae</taxon>
        <taxon>Pentapetalae</taxon>
        <taxon>asterids</taxon>
        <taxon>campanulids</taxon>
        <taxon>Aquifoliales</taxon>
        <taxon>Aquifoliaceae</taxon>
        <taxon>Ilex</taxon>
    </lineage>
</organism>
<protein>
    <submittedName>
        <fullName evidence="2">Uncharacterized protein</fullName>
    </submittedName>
</protein>
<reference evidence="2 3" key="1">
    <citation type="submission" date="2024-02" db="EMBL/GenBank/DDBJ databases">
        <authorList>
            <person name="Vignale AGUSTIN F."/>
            <person name="Sosa J E."/>
            <person name="Modenutti C."/>
        </authorList>
    </citation>
    <scope>NUCLEOTIDE SEQUENCE [LARGE SCALE GENOMIC DNA]</scope>
</reference>
<comment type="caution">
    <text evidence="2">The sequence shown here is derived from an EMBL/GenBank/DDBJ whole genome shotgun (WGS) entry which is preliminary data.</text>
</comment>
<feature type="compositionally biased region" description="Basic and acidic residues" evidence="1">
    <location>
        <begin position="43"/>
        <end position="52"/>
    </location>
</feature>
<feature type="compositionally biased region" description="Pro residues" evidence="1">
    <location>
        <begin position="270"/>
        <end position="279"/>
    </location>
</feature>
<gene>
    <name evidence="2" type="ORF">ILEXP_LOCUS11273</name>
</gene>
<feature type="region of interest" description="Disordered" evidence="1">
    <location>
        <begin position="253"/>
        <end position="344"/>
    </location>
</feature>
<feature type="region of interest" description="Disordered" evidence="1">
    <location>
        <begin position="647"/>
        <end position="669"/>
    </location>
</feature>
<feature type="compositionally biased region" description="Low complexity" evidence="1">
    <location>
        <begin position="203"/>
        <end position="214"/>
    </location>
</feature>
<accession>A0ABC8RKJ4</accession>
<dbReference type="AlphaFoldDB" id="A0ABC8RKJ4"/>
<dbReference type="Proteomes" id="UP001642360">
    <property type="component" value="Unassembled WGS sequence"/>
</dbReference>
<feature type="compositionally biased region" description="Polar residues" evidence="1">
    <location>
        <begin position="295"/>
        <end position="314"/>
    </location>
</feature>
<name>A0ABC8RKJ4_9AQUA</name>
<feature type="region of interest" description="Disordered" evidence="1">
    <location>
        <begin position="200"/>
        <end position="219"/>
    </location>
</feature>
<dbReference type="InterPro" id="IPR055327">
    <property type="entry name" value="TRAF1A/B"/>
</dbReference>
<feature type="region of interest" description="Disordered" evidence="1">
    <location>
        <begin position="87"/>
        <end position="194"/>
    </location>
</feature>
<feature type="compositionally biased region" description="Low complexity" evidence="1">
    <location>
        <begin position="137"/>
        <end position="154"/>
    </location>
</feature>
<keyword evidence="3" id="KW-1185">Reference proteome</keyword>
<evidence type="ECO:0000313" key="3">
    <source>
        <dbReference type="Proteomes" id="UP001642360"/>
    </source>
</evidence>
<proteinExistence type="predicted"/>
<dbReference type="EMBL" id="CAUOFW020001312">
    <property type="protein sequence ID" value="CAK9143559.1"/>
    <property type="molecule type" value="Genomic_DNA"/>
</dbReference>
<dbReference type="PANTHER" id="PTHR47477">
    <property type="entry name" value="TNF RECEPTOR-ASSOCIATED FACTOR HOMOLOG 1A"/>
    <property type="match status" value="1"/>
</dbReference>
<dbReference type="PANTHER" id="PTHR47477:SF8">
    <property type="entry name" value="TNF RECEPTOR-ASSOCIATED FACTOR HOMOLOG 1A"/>
    <property type="match status" value="1"/>
</dbReference>
<feature type="compositionally biased region" description="Basic residues" evidence="1">
    <location>
        <begin position="20"/>
        <end position="30"/>
    </location>
</feature>
<feature type="region of interest" description="Disordered" evidence="1">
    <location>
        <begin position="15"/>
        <end position="52"/>
    </location>
</feature>
<evidence type="ECO:0000313" key="2">
    <source>
        <dbReference type="EMBL" id="CAK9143559.1"/>
    </source>
</evidence>
<sequence>MPTLSLPDAFGVMLRGLQGKQKRNNRKVKDKGRDENPGVISLDKPEESASTERKVILTEEAEPVMEKPETLEDVSDVSDSVDCASEILQPDSEDRDASPVNWDTDTSEINPPMEAGGSGISGLSAVQNGTGGRKGPSVMDDSSSSCSTDSVPSVAMNGSYKGYLLPNQPSQKSPGRGNQRGKATNELTGWGSELHSQPFETASDVGQSSDVSGSCEVAESESQALQERIKWLEHHVVKKEEEVVSLQRKLCVKDEVDIGRQPTEKTTGLPSPPRSPPKNPKSAVQPKSELKISAASDSFSVRQPSSESLKQNGKTAPVVISAESHKAATPKPAEKPMAQQGPVTSGRSMLHQVPVTVEKSMAQQVPVIAEKSIAQQVPVMSRPLSAPLIPGPRPAAPGVTMVQTPPLLARSVSAAGRLGPEPSAATHSYVPQSYRNAMMGGPVTACSSGFIQPHSPSSSVDSSHSYTQLPTMISAPVFLPQSSERMEQNPIKPSFSYGMVHHDMLQNGLQWMDGPQRDSSRSMYYDPSPVIGGIQNFDLFKPVHSRSQDHFPPEFSLSASGRQTQSVLGDEFPHLDIINDLLDDEHGIGKSTRENTGFQSFSNGPHQLNRQLTFPGDIGMSSDLGPSTNSCRFERTRSYRDDGFQHGYGSSGGHFDPPRDMISQSSPRPYVNGQIDGVIPNQWRMAGSDLSYLDTRATDSNGYAYHIPDYPNLSVGVNGYTLFRPSNGH</sequence>